<accession>A0A075WTW2</accession>
<dbReference type="Pfam" id="PF00795">
    <property type="entry name" value="CN_hydrolase"/>
    <property type="match status" value="1"/>
</dbReference>
<dbReference type="InterPro" id="IPR004563">
    <property type="entry name" value="Apolipo_AcylTrfase"/>
</dbReference>
<evidence type="ECO:0000256" key="2">
    <source>
        <dbReference type="ARBA" id="ARBA00010065"/>
    </source>
</evidence>
<dbReference type="RefSeq" id="WP_038062073.1">
    <property type="nucleotide sequence ID" value="NZ_CP008796.1"/>
</dbReference>
<feature type="transmembrane region" description="Helical" evidence="9">
    <location>
        <begin position="7"/>
        <end position="23"/>
    </location>
</feature>
<dbReference type="HOGENOM" id="CLU_019563_1_2_0"/>
<dbReference type="CDD" id="cd07571">
    <property type="entry name" value="ALP_N-acyl_transferase"/>
    <property type="match status" value="1"/>
</dbReference>
<name>A0A075WTW2_9BACT</name>
<evidence type="ECO:0000256" key="1">
    <source>
        <dbReference type="ARBA" id="ARBA00004651"/>
    </source>
</evidence>
<dbReference type="Proteomes" id="UP000028481">
    <property type="component" value="Chromosome"/>
</dbReference>
<dbReference type="GO" id="GO:0016410">
    <property type="term" value="F:N-acyltransferase activity"/>
    <property type="evidence" value="ECO:0007669"/>
    <property type="project" value="UniProtKB-UniRule"/>
</dbReference>
<dbReference type="NCBIfam" id="TIGR00546">
    <property type="entry name" value="lnt"/>
    <property type="match status" value="1"/>
</dbReference>
<dbReference type="EMBL" id="CP008796">
    <property type="protein sequence ID" value="AIH03828.1"/>
    <property type="molecule type" value="Genomic_DNA"/>
</dbReference>
<dbReference type="HAMAP" id="MF_01148">
    <property type="entry name" value="Lnt"/>
    <property type="match status" value="1"/>
</dbReference>
<dbReference type="STRING" id="289377.HL41_02935"/>
<dbReference type="PaxDb" id="289377-HL41_02935"/>
<feature type="transmembrane region" description="Helical" evidence="9">
    <location>
        <begin position="84"/>
        <end position="103"/>
    </location>
</feature>
<keyword evidence="4 9" id="KW-0808">Transferase</keyword>
<feature type="transmembrane region" description="Helical" evidence="9">
    <location>
        <begin position="29"/>
        <end position="46"/>
    </location>
</feature>
<keyword evidence="7 9" id="KW-0472">Membrane</keyword>
<dbReference type="GO" id="GO:0042158">
    <property type="term" value="P:lipoprotein biosynthetic process"/>
    <property type="evidence" value="ECO:0007669"/>
    <property type="project" value="UniProtKB-UniRule"/>
</dbReference>
<evidence type="ECO:0000256" key="9">
    <source>
        <dbReference type="HAMAP-Rule" id="MF_01148"/>
    </source>
</evidence>
<keyword evidence="8 9" id="KW-0012">Acyltransferase</keyword>
<dbReference type="EC" id="2.3.1.269" evidence="9"/>
<evidence type="ECO:0000313" key="12">
    <source>
        <dbReference type="Proteomes" id="UP000028481"/>
    </source>
</evidence>
<dbReference type="eggNOG" id="COG0815">
    <property type="taxonomic scope" value="Bacteria"/>
</dbReference>
<dbReference type="PROSITE" id="PS50263">
    <property type="entry name" value="CN_HYDROLASE"/>
    <property type="match status" value="1"/>
</dbReference>
<reference evidence="11 12" key="1">
    <citation type="journal article" date="2015" name="Genome Announc.">
        <title>Genome Sequence of a Sulfate-Reducing Thermophilic Bacterium, Thermodesulfobacterium commune DSM 2178T (Phylum Thermodesulfobacteria).</title>
        <authorList>
            <person name="Bhatnagar S."/>
            <person name="Badger J.H."/>
            <person name="Madupu R."/>
            <person name="Khouri H.M."/>
            <person name="O'Connor E.M."/>
            <person name="Robb F.T."/>
            <person name="Ward N.L."/>
            <person name="Eisen J.A."/>
        </authorList>
    </citation>
    <scope>NUCLEOTIDE SEQUENCE [LARGE SCALE GENOMIC DNA]</scope>
    <source>
        <strain evidence="11 12">DSM 2178</strain>
    </source>
</reference>
<evidence type="ECO:0000259" key="10">
    <source>
        <dbReference type="PROSITE" id="PS50263"/>
    </source>
</evidence>
<sequence length="531" mass="60982">MKNLFNLNLFLPILSGILLTLAFPKWNLWVFGFLGLIPLFWALTQAKNSIQSLLYGFLFGLSHFATLVYWIVYTLTRYGELNLFFSIFLLFLMCSYLALYYALGLTIAYRCHIFDSPTLTKGLLLSLAWVGIEWLRANLFTGFPWGQIGYIATNISLVLQLAEIGGVWFLSFFLVFTNYFLFLLFKKLSENQGYLKTFLGLHTLGFFLLTILVMVFGFYLKTRWEKIIKEEPKKIKVALLQGNIPQEIKEAKQLETSFQVYRNLALKVLKEKPDLILFPETAFNFYFPYETKHTVELLRLLTDIGAEGKKFNLTPRIVFGTFRLSYTEGKPMAYNSLMVWDGKDFVDFYDKVKLVPFGEYVPLVEYFPFLKNFSVVTDVIKPGFSKNLYVPLDTGFIKVTPLICFESAFGEILRQRLKENTQLVFIATNDAWFGQTSAPYQHFQMAILRAVESRRFTIQVANSGITGVIDPTGKVLIKTPLEKEVVLTNSIKPLYHPSLFVKTGHILGLTGFLVLVLMAITLILRRFLPSS</sequence>
<dbReference type="PANTHER" id="PTHR38686:SF1">
    <property type="entry name" value="APOLIPOPROTEIN N-ACYLTRANSFERASE"/>
    <property type="match status" value="1"/>
</dbReference>
<comment type="catalytic activity">
    <reaction evidence="9">
        <text>N-terminal S-1,2-diacyl-sn-glyceryl-L-cysteinyl-[lipoprotein] + a glycerophospholipid = N-acyl-S-1,2-diacyl-sn-glyceryl-L-cysteinyl-[lipoprotein] + a 2-acyl-sn-glycero-3-phospholipid + H(+)</text>
        <dbReference type="Rhea" id="RHEA:48228"/>
        <dbReference type="Rhea" id="RHEA-COMP:14681"/>
        <dbReference type="Rhea" id="RHEA-COMP:14684"/>
        <dbReference type="ChEBI" id="CHEBI:15378"/>
        <dbReference type="ChEBI" id="CHEBI:136912"/>
        <dbReference type="ChEBI" id="CHEBI:140656"/>
        <dbReference type="ChEBI" id="CHEBI:140657"/>
        <dbReference type="ChEBI" id="CHEBI:140660"/>
        <dbReference type="EC" id="2.3.1.269"/>
    </reaction>
</comment>
<dbReference type="AlphaFoldDB" id="A0A075WTW2"/>
<comment type="similarity">
    <text evidence="2 9">Belongs to the CN hydrolase family. Apolipoprotein N-acyltransferase subfamily.</text>
</comment>
<keyword evidence="12" id="KW-1185">Reference proteome</keyword>
<evidence type="ECO:0000256" key="5">
    <source>
        <dbReference type="ARBA" id="ARBA00022692"/>
    </source>
</evidence>
<keyword evidence="3 9" id="KW-1003">Cell membrane</keyword>
<feature type="transmembrane region" description="Helical" evidence="9">
    <location>
        <begin position="123"/>
        <end position="145"/>
    </location>
</feature>
<feature type="transmembrane region" description="Helical" evidence="9">
    <location>
        <begin position="506"/>
        <end position="524"/>
    </location>
</feature>
<dbReference type="InterPro" id="IPR036526">
    <property type="entry name" value="C-N_Hydrolase_sf"/>
</dbReference>
<evidence type="ECO:0000256" key="6">
    <source>
        <dbReference type="ARBA" id="ARBA00022989"/>
    </source>
</evidence>
<keyword evidence="5 9" id="KW-0812">Transmembrane</keyword>
<organism evidence="11 12">
    <name type="scientific">Thermodesulfobacterium commune DSM 2178</name>
    <dbReference type="NCBI Taxonomy" id="289377"/>
    <lineage>
        <taxon>Bacteria</taxon>
        <taxon>Pseudomonadati</taxon>
        <taxon>Thermodesulfobacteriota</taxon>
        <taxon>Thermodesulfobacteria</taxon>
        <taxon>Thermodesulfobacteriales</taxon>
        <taxon>Thermodesulfobacteriaceae</taxon>
        <taxon>Thermodesulfobacterium</taxon>
    </lineage>
</organism>
<feature type="transmembrane region" description="Helical" evidence="9">
    <location>
        <begin position="197"/>
        <end position="220"/>
    </location>
</feature>
<evidence type="ECO:0000313" key="11">
    <source>
        <dbReference type="EMBL" id="AIH03828.1"/>
    </source>
</evidence>
<dbReference type="KEGG" id="tcm:HL41_02935"/>
<comment type="function">
    <text evidence="9">Catalyzes the phospholipid dependent N-acylation of the N-terminal cysteine of apolipoprotein, the last step in lipoprotein maturation.</text>
</comment>
<evidence type="ECO:0000256" key="7">
    <source>
        <dbReference type="ARBA" id="ARBA00023136"/>
    </source>
</evidence>
<dbReference type="GO" id="GO:0005886">
    <property type="term" value="C:plasma membrane"/>
    <property type="evidence" value="ECO:0007669"/>
    <property type="project" value="UniProtKB-SubCell"/>
</dbReference>
<dbReference type="Gene3D" id="3.60.110.10">
    <property type="entry name" value="Carbon-nitrogen hydrolase"/>
    <property type="match status" value="1"/>
</dbReference>
<dbReference type="InterPro" id="IPR045378">
    <property type="entry name" value="LNT_N"/>
</dbReference>
<comment type="subcellular location">
    <subcellularLocation>
        <location evidence="1 9">Cell membrane</location>
        <topology evidence="1 9">Multi-pass membrane protein</topology>
    </subcellularLocation>
</comment>
<proteinExistence type="inferred from homology"/>
<dbReference type="SUPFAM" id="SSF56317">
    <property type="entry name" value="Carbon-nitrogen hydrolase"/>
    <property type="match status" value="1"/>
</dbReference>
<gene>
    <name evidence="9" type="primary">lnt</name>
    <name evidence="11" type="ORF">HL41_02935</name>
</gene>
<feature type="domain" description="CN hydrolase" evidence="10">
    <location>
        <begin position="240"/>
        <end position="493"/>
    </location>
</feature>
<evidence type="ECO:0000256" key="3">
    <source>
        <dbReference type="ARBA" id="ARBA00022475"/>
    </source>
</evidence>
<evidence type="ECO:0000256" key="8">
    <source>
        <dbReference type="ARBA" id="ARBA00023315"/>
    </source>
</evidence>
<dbReference type="OrthoDB" id="9804277at2"/>
<protein>
    <recommendedName>
        <fullName evidence="9">Apolipoprotein N-acyltransferase</fullName>
        <shortName evidence="9">ALP N-acyltransferase</shortName>
        <ecNumber evidence="9">2.3.1.269</ecNumber>
    </recommendedName>
</protein>
<comment type="pathway">
    <text evidence="9">Protein modification; lipoprotein biosynthesis (N-acyl transfer).</text>
</comment>
<dbReference type="Pfam" id="PF20154">
    <property type="entry name" value="LNT_N"/>
    <property type="match status" value="1"/>
</dbReference>
<keyword evidence="6 9" id="KW-1133">Transmembrane helix</keyword>
<feature type="transmembrane region" description="Helical" evidence="9">
    <location>
        <begin position="165"/>
        <end position="185"/>
    </location>
</feature>
<dbReference type="UniPathway" id="UPA00666"/>
<feature type="transmembrane region" description="Helical" evidence="9">
    <location>
        <begin position="53"/>
        <end position="72"/>
    </location>
</feature>
<evidence type="ECO:0000256" key="4">
    <source>
        <dbReference type="ARBA" id="ARBA00022679"/>
    </source>
</evidence>
<dbReference type="PANTHER" id="PTHR38686">
    <property type="entry name" value="APOLIPOPROTEIN N-ACYLTRANSFERASE"/>
    <property type="match status" value="1"/>
</dbReference>
<dbReference type="InterPro" id="IPR003010">
    <property type="entry name" value="C-N_Hydrolase"/>
</dbReference>